<dbReference type="PANTHER" id="PTHR12066:SF0">
    <property type="entry name" value="TELOMERASE REVERSE TRANSCRIPTASE"/>
    <property type="match status" value="1"/>
</dbReference>
<dbReference type="Proteomes" id="UP000694846">
    <property type="component" value="Unplaced"/>
</dbReference>
<gene>
    <name evidence="17" type="primary">LOC112688595</name>
</gene>
<evidence type="ECO:0000256" key="1">
    <source>
        <dbReference type="ARBA" id="ARBA00008001"/>
    </source>
</evidence>
<evidence type="ECO:0000256" key="6">
    <source>
        <dbReference type="ARBA" id="ARBA00022695"/>
    </source>
</evidence>
<evidence type="ECO:0000256" key="13">
    <source>
        <dbReference type="ARBA" id="ARBA00048173"/>
    </source>
</evidence>
<reference evidence="17" key="1">
    <citation type="submission" date="2025-08" db="UniProtKB">
        <authorList>
            <consortium name="RefSeq"/>
        </authorList>
    </citation>
    <scope>IDENTIFICATION</scope>
    <source>
        <tissue evidence="17">Whole body</tissue>
    </source>
</reference>
<evidence type="ECO:0000256" key="5">
    <source>
        <dbReference type="ARBA" id="ARBA00022679"/>
    </source>
</evidence>
<dbReference type="InterPro" id="IPR043502">
    <property type="entry name" value="DNA/RNA_pol_sf"/>
</dbReference>
<keyword evidence="4 14" id="KW-0158">Chromosome</keyword>
<dbReference type="GO" id="GO:0070034">
    <property type="term" value="F:telomerase RNA binding"/>
    <property type="evidence" value="ECO:0007669"/>
    <property type="project" value="TreeGrafter"/>
</dbReference>
<dbReference type="InterPro" id="IPR021891">
    <property type="entry name" value="Telomerase_RBD"/>
</dbReference>
<keyword evidence="7 14" id="KW-0479">Metal-binding</keyword>
<dbReference type="GeneID" id="112688595"/>
<keyword evidence="5 14" id="KW-0808">Transferase</keyword>
<evidence type="ECO:0000256" key="9">
    <source>
        <dbReference type="ARBA" id="ARBA00022895"/>
    </source>
</evidence>
<keyword evidence="8 14" id="KW-0460">Magnesium</keyword>
<keyword evidence="9 14" id="KW-0779">Telomere</keyword>
<dbReference type="SMART" id="SM00975">
    <property type="entry name" value="Telomerase_RBD"/>
    <property type="match status" value="1"/>
</dbReference>
<dbReference type="InterPro" id="IPR003545">
    <property type="entry name" value="Telomerase_RT"/>
</dbReference>
<evidence type="ECO:0000256" key="10">
    <source>
        <dbReference type="ARBA" id="ARBA00022918"/>
    </source>
</evidence>
<proteinExistence type="inferred from homology"/>
<dbReference type="Pfam" id="PF12009">
    <property type="entry name" value="Telomerase_RBD"/>
    <property type="match status" value="1"/>
</dbReference>
<dbReference type="PROSITE" id="PS50878">
    <property type="entry name" value="RT_POL"/>
    <property type="match status" value="1"/>
</dbReference>
<dbReference type="GO" id="GO:0000781">
    <property type="term" value="C:chromosome, telomeric region"/>
    <property type="evidence" value="ECO:0007669"/>
    <property type="project" value="UniProtKB-SubCell"/>
</dbReference>
<dbReference type="GO" id="GO:0007004">
    <property type="term" value="P:telomere maintenance via telomerase"/>
    <property type="evidence" value="ECO:0007669"/>
    <property type="project" value="TreeGrafter"/>
</dbReference>
<evidence type="ECO:0000256" key="8">
    <source>
        <dbReference type="ARBA" id="ARBA00022842"/>
    </source>
</evidence>
<dbReference type="GO" id="GO:0003720">
    <property type="term" value="F:telomerase activity"/>
    <property type="evidence" value="ECO:0007669"/>
    <property type="project" value="InterPro"/>
</dbReference>
<evidence type="ECO:0000256" key="3">
    <source>
        <dbReference type="ARBA" id="ARBA00016182"/>
    </source>
</evidence>
<accession>A0A8B8G4C0</accession>
<keyword evidence="16" id="KW-1185">Reference proteome</keyword>
<evidence type="ECO:0000256" key="2">
    <source>
        <dbReference type="ARBA" id="ARBA00012493"/>
    </source>
</evidence>
<dbReference type="AlphaFoldDB" id="A0A8B8G4C0"/>
<sequence length="882" mass="99449">MPAAGVDRLVTTSLPQFLLLIMEPEAVFGLEDAVRSLHVVVVCYDMQDFYKRLDTISRPPAASDRVSLDEFIYYCDSKIRMEFAAGNEPAAAGYRCCMTVSDLMRMDAWARLYDRVGPYVMKYLLHSCVLFVPLNRDVYYCVRGPSSQAGHYEVLQSFRARAAGLRRNKRAKPSKVTATSFTVAGLLMAAKPICHGTDADAMIREIVLQARGCGDNETQLAALKCKLKVMTDRDSLQAYRDIYEATVGDPGPAEIPLCRVKRFASTIVRKIVPRQLFGASVNRDRYCDNLCKVLNFGMRHAFTAQHIVHGIKTTKVGWLKSVDAAQRTAMLTGTLVWLTNSFIFSRIFHFFRVVWTDTPSHGVAYFDKTQWAAMCHAKISPLLGGGDGAGGFFKQLVDGGDDSSHRNWNVCPYAKKPNGGVRLIFKLRRRNEPGAKQLMDHCLTFLRCLARTYPPEFQSVSKPQFFRGWNALQRRHRPNNGYTSPVYYVRTDFRDAFTSFKQGKLLAVVWQRISERFGNRSQALRVHSVDVVKVGGGSGTVYCKKRKYCDGLPVPNFPSGSLVFYDGTTAVPLDRIWNVVRKCVRRNAVEWRGRRWVMTRGVVQGDRLSVALCDLLLADLQATRLERAISDSGAASQLYRFVDDYVFVSHDRAAASRFLTVMCAGFDEYGLRLNHSKTKTNLKEDGSSGETVKFLGFRLNPTTGEVTKDVSVYRNQRPLHFFDYELGRGFPGQTLYAKIIRPNQHPLPVALVCKSFNSVTIVARNLAFVVALKAFAVVTAIKQYFFHLNPTFVLKTVHAIARLMYGKVCGLIRRSAVTPSQCKWIVYEVYATMFQVHFSDSDSRITYIADQLRRCQSAIGQKCNDRILKMALKRCGFAKIFG</sequence>
<comment type="subcellular location">
    <subcellularLocation>
        <location evidence="14">Nucleus</location>
    </subcellularLocation>
    <subcellularLocation>
        <location evidence="14">Chromosome</location>
        <location evidence="14">Telomere</location>
    </subcellularLocation>
</comment>
<dbReference type="OrthoDB" id="289721at2759"/>
<evidence type="ECO:0000256" key="7">
    <source>
        <dbReference type="ARBA" id="ARBA00022723"/>
    </source>
</evidence>
<dbReference type="GO" id="GO:0046872">
    <property type="term" value="F:metal ion binding"/>
    <property type="evidence" value="ECO:0007669"/>
    <property type="project" value="UniProtKB-KW"/>
</dbReference>
<name>A0A8B8G4C0_9HEMI</name>
<keyword evidence="6 14" id="KW-0548">Nucleotidyltransferase</keyword>
<evidence type="ECO:0000256" key="14">
    <source>
        <dbReference type="RuleBase" id="RU365061"/>
    </source>
</evidence>
<comment type="function">
    <text evidence="14">Telomerase is a ribonucleoprotein enzyme essential for the replication of chromosome termini in most eukaryotes. It elongates telomeres. It is a reverse transcriptase that adds simple sequence repeats to chromosome ends by copying a template sequence within the RNA component of the enzyme.</text>
</comment>
<comment type="similarity">
    <text evidence="1 14">Belongs to the reverse transcriptase family. Telomerase subfamily.</text>
</comment>
<feature type="domain" description="Reverse transcriptase" evidence="15">
    <location>
        <begin position="394"/>
        <end position="699"/>
    </location>
</feature>
<dbReference type="Pfam" id="PF00078">
    <property type="entry name" value="RVT_1"/>
    <property type="match status" value="1"/>
</dbReference>
<comment type="catalytic activity">
    <reaction evidence="13 14">
        <text>DNA(n) + a 2'-deoxyribonucleoside 5'-triphosphate = DNA(n+1) + diphosphate</text>
        <dbReference type="Rhea" id="RHEA:22508"/>
        <dbReference type="Rhea" id="RHEA-COMP:17339"/>
        <dbReference type="Rhea" id="RHEA-COMP:17340"/>
        <dbReference type="ChEBI" id="CHEBI:33019"/>
        <dbReference type="ChEBI" id="CHEBI:61560"/>
        <dbReference type="ChEBI" id="CHEBI:173112"/>
        <dbReference type="EC" id="2.7.7.49"/>
    </reaction>
</comment>
<evidence type="ECO:0000313" key="17">
    <source>
        <dbReference type="RefSeq" id="XP_025417658.1"/>
    </source>
</evidence>
<dbReference type="InterPro" id="IPR000477">
    <property type="entry name" value="RT_dom"/>
</dbReference>
<evidence type="ECO:0000256" key="12">
    <source>
        <dbReference type="ARBA" id="ARBA00032044"/>
    </source>
</evidence>
<keyword evidence="10 14" id="KW-0695">RNA-directed DNA polymerase</keyword>
<protein>
    <recommendedName>
        <fullName evidence="3 14">Telomerase reverse transcriptase</fullName>
        <ecNumber evidence="2 14">2.7.7.49</ecNumber>
    </recommendedName>
    <alternativeName>
        <fullName evidence="12 14">Telomerase catalytic subunit</fullName>
    </alternativeName>
</protein>
<dbReference type="GO" id="GO:0000333">
    <property type="term" value="C:telomerase catalytic core complex"/>
    <property type="evidence" value="ECO:0007669"/>
    <property type="project" value="TreeGrafter"/>
</dbReference>
<dbReference type="PANTHER" id="PTHR12066">
    <property type="entry name" value="TELOMERASE REVERSE TRANSCRIPTASE"/>
    <property type="match status" value="1"/>
</dbReference>
<evidence type="ECO:0000313" key="16">
    <source>
        <dbReference type="Proteomes" id="UP000694846"/>
    </source>
</evidence>
<dbReference type="Gene3D" id="1.10.132.70">
    <property type="match status" value="1"/>
</dbReference>
<evidence type="ECO:0000259" key="15">
    <source>
        <dbReference type="PROSITE" id="PS50878"/>
    </source>
</evidence>
<keyword evidence="11 14" id="KW-0539">Nucleus</keyword>
<dbReference type="EC" id="2.7.7.49" evidence="2 14"/>
<dbReference type="SUPFAM" id="SSF56672">
    <property type="entry name" value="DNA/RNA polymerases"/>
    <property type="match status" value="1"/>
</dbReference>
<evidence type="ECO:0000256" key="4">
    <source>
        <dbReference type="ARBA" id="ARBA00022454"/>
    </source>
</evidence>
<dbReference type="GO" id="GO:0042162">
    <property type="term" value="F:telomeric DNA binding"/>
    <property type="evidence" value="ECO:0007669"/>
    <property type="project" value="TreeGrafter"/>
</dbReference>
<dbReference type="Gene3D" id="3.30.70.2630">
    <property type="match status" value="1"/>
</dbReference>
<organism evidence="16 17">
    <name type="scientific">Sipha flava</name>
    <name type="common">yellow sugarcane aphid</name>
    <dbReference type="NCBI Taxonomy" id="143950"/>
    <lineage>
        <taxon>Eukaryota</taxon>
        <taxon>Metazoa</taxon>
        <taxon>Ecdysozoa</taxon>
        <taxon>Arthropoda</taxon>
        <taxon>Hexapoda</taxon>
        <taxon>Insecta</taxon>
        <taxon>Pterygota</taxon>
        <taxon>Neoptera</taxon>
        <taxon>Paraneoptera</taxon>
        <taxon>Hemiptera</taxon>
        <taxon>Sternorrhyncha</taxon>
        <taxon>Aphidomorpha</taxon>
        <taxon>Aphidoidea</taxon>
        <taxon>Aphididae</taxon>
        <taxon>Sipha</taxon>
    </lineage>
</organism>
<evidence type="ECO:0000256" key="11">
    <source>
        <dbReference type="ARBA" id="ARBA00023242"/>
    </source>
</evidence>
<dbReference type="RefSeq" id="XP_025417658.1">
    <property type="nucleotide sequence ID" value="XM_025561873.1"/>
</dbReference>